<evidence type="ECO:0008006" key="3">
    <source>
        <dbReference type="Google" id="ProtNLM"/>
    </source>
</evidence>
<gene>
    <name evidence="1" type="ORF">CRE_19874</name>
</gene>
<sequence>MPPSFLEVPYLPMEMIMNNFYYLAIQSLHKTCWDLRNFIDDKKPGINIKRIYILKMTDGVILTISGTEAT</sequence>
<dbReference type="InParanoid" id="E3MTF2"/>
<dbReference type="EMBL" id="DS268476">
    <property type="protein sequence ID" value="EFP08755.1"/>
    <property type="molecule type" value="Genomic_DNA"/>
</dbReference>
<reference evidence="1" key="1">
    <citation type="submission" date="2007-07" db="EMBL/GenBank/DDBJ databases">
        <title>PCAP assembly of the Caenorhabditis remanei genome.</title>
        <authorList>
            <consortium name="The Caenorhabditis remanei Sequencing Consortium"/>
            <person name="Wilson R.K."/>
        </authorList>
    </citation>
    <scope>NUCLEOTIDE SEQUENCE [LARGE SCALE GENOMIC DNA]</scope>
    <source>
        <strain evidence="1">PB4641</strain>
    </source>
</reference>
<proteinExistence type="predicted"/>
<organism evidence="2">
    <name type="scientific">Caenorhabditis remanei</name>
    <name type="common">Caenorhabditis vulgaris</name>
    <dbReference type="NCBI Taxonomy" id="31234"/>
    <lineage>
        <taxon>Eukaryota</taxon>
        <taxon>Metazoa</taxon>
        <taxon>Ecdysozoa</taxon>
        <taxon>Nematoda</taxon>
        <taxon>Chromadorea</taxon>
        <taxon>Rhabditida</taxon>
        <taxon>Rhabditina</taxon>
        <taxon>Rhabditomorpha</taxon>
        <taxon>Rhabditoidea</taxon>
        <taxon>Rhabditidae</taxon>
        <taxon>Peloderinae</taxon>
        <taxon>Caenorhabditis</taxon>
    </lineage>
</organism>
<protein>
    <recommendedName>
        <fullName evidence="3">F-box domain-containing protein</fullName>
    </recommendedName>
</protein>
<dbReference type="OrthoDB" id="5907094at2759"/>
<name>E3MTF2_CAERE</name>
<evidence type="ECO:0000313" key="1">
    <source>
        <dbReference type="EMBL" id="EFP08755.1"/>
    </source>
</evidence>
<keyword evidence="2" id="KW-1185">Reference proteome</keyword>
<evidence type="ECO:0000313" key="2">
    <source>
        <dbReference type="Proteomes" id="UP000008281"/>
    </source>
</evidence>
<dbReference type="HOGENOM" id="CLU_2760257_0_0_1"/>
<dbReference type="AlphaFoldDB" id="E3MTF2"/>
<accession>E3MTF2</accession>
<dbReference type="Proteomes" id="UP000008281">
    <property type="component" value="Unassembled WGS sequence"/>
</dbReference>